<name>A0A1Y3R6C0_9BACT</name>
<dbReference type="Gene3D" id="2.60.120.260">
    <property type="entry name" value="Galactose-binding domain-like"/>
    <property type="match status" value="1"/>
</dbReference>
<comment type="caution">
    <text evidence="6">The sequence shown here is derived from an EMBL/GenBank/DDBJ whole genome shotgun (WGS) entry which is preliminary data.</text>
</comment>
<comment type="catalytic activity">
    <reaction evidence="1">
        <text>Hydrolysis of terminal non-reducing beta-D-galactose residues in beta-D-galactosides.</text>
        <dbReference type="EC" id="3.2.1.23"/>
    </reaction>
</comment>
<dbReference type="eggNOG" id="COG3250">
    <property type="taxonomic scope" value="Bacteria"/>
</dbReference>
<dbReference type="Proteomes" id="UP000195772">
    <property type="component" value="Unassembled WGS sequence"/>
</dbReference>
<evidence type="ECO:0000313" key="6">
    <source>
        <dbReference type="EMBL" id="OUN05209.1"/>
    </source>
</evidence>
<dbReference type="PANTHER" id="PTHR46323:SF2">
    <property type="entry name" value="BETA-GALACTOSIDASE"/>
    <property type="match status" value="1"/>
</dbReference>
<dbReference type="Pfam" id="PF02836">
    <property type="entry name" value="Glyco_hydro_2_C"/>
    <property type="match status" value="1"/>
</dbReference>
<feature type="domain" description="Glycoside hydrolase family 2 catalytic" evidence="5">
    <location>
        <begin position="321"/>
        <end position="445"/>
    </location>
</feature>
<evidence type="ECO:0000313" key="7">
    <source>
        <dbReference type="Proteomes" id="UP000195772"/>
    </source>
</evidence>
<dbReference type="OrthoDB" id="9801077at2"/>
<evidence type="ECO:0000256" key="4">
    <source>
        <dbReference type="ARBA" id="ARBA00023295"/>
    </source>
</evidence>
<evidence type="ECO:0000256" key="2">
    <source>
        <dbReference type="ARBA" id="ARBA00012756"/>
    </source>
</evidence>
<dbReference type="SUPFAM" id="SSF51445">
    <property type="entry name" value="(Trans)glycosidases"/>
    <property type="match status" value="1"/>
</dbReference>
<dbReference type="AlphaFoldDB" id="A0A1Y3R6C0"/>
<dbReference type="InterPro" id="IPR036156">
    <property type="entry name" value="Beta-gal/glucu_dom_sf"/>
</dbReference>
<dbReference type="GO" id="GO:0004565">
    <property type="term" value="F:beta-galactosidase activity"/>
    <property type="evidence" value="ECO:0007669"/>
    <property type="project" value="UniProtKB-EC"/>
</dbReference>
<dbReference type="InterPro" id="IPR050347">
    <property type="entry name" value="Bact_Beta-galactosidase"/>
</dbReference>
<evidence type="ECO:0000256" key="1">
    <source>
        <dbReference type="ARBA" id="ARBA00001412"/>
    </source>
</evidence>
<keyword evidence="3" id="KW-0378">Hydrolase</keyword>
<sequence length="453" mass="50549">MKRTILLTTAILCAAGTRAQEAYDLLIPEPETPVALRPVEGGRIYRTEVIPYDKRHDADARNLAGADAYMAYTPEPFAASGDAVAVGQVVEIPYVWTDGVVYLHLENIGTAYTLTVNDSKVAEVEDPSTPAEFALTPYIREGKNAIALTLRRSAADRINAVPASRKAFENCYLYTQTKRSIRDFEIALVPDSTRKFGVLELAIVAQNGFNYDEPVTVGYDIYSPQGKLLEFNMQEVTIPGRSTDTVRFTPFIYGTNANKWEPGAKNPPLYKVMLFTRRDGAYREYMPLKIGFGKTELVDGRLTRFDKELKLVKTGYNAAADRKTTLAELKTLKAKGNNTICPDYPQPGWFYDLCDELGLYVIDCANINAPEKRDDRKVGGTPSNDPSLADEYLERVKAMYYRSRNHSCVIAFALGGESGNGYNMYKAYEWLKSVEKSRPVICADADGEWNSDL</sequence>
<dbReference type="Gene3D" id="3.20.20.80">
    <property type="entry name" value="Glycosidases"/>
    <property type="match status" value="1"/>
</dbReference>
<dbReference type="GO" id="GO:0005990">
    <property type="term" value="P:lactose catabolic process"/>
    <property type="evidence" value="ECO:0007669"/>
    <property type="project" value="TreeGrafter"/>
</dbReference>
<protein>
    <recommendedName>
        <fullName evidence="2">beta-galactosidase</fullName>
        <ecNumber evidence="2">3.2.1.23</ecNumber>
    </recommendedName>
</protein>
<proteinExistence type="predicted"/>
<dbReference type="SUPFAM" id="SSF49303">
    <property type="entry name" value="beta-Galactosidase/glucuronidase domain"/>
    <property type="match status" value="1"/>
</dbReference>
<gene>
    <name evidence="6" type="ORF">B5G41_01215</name>
</gene>
<evidence type="ECO:0000259" key="5">
    <source>
        <dbReference type="Pfam" id="PF02836"/>
    </source>
</evidence>
<accession>A0A1Y3R6C0</accession>
<reference evidence="7" key="1">
    <citation type="submission" date="2017-04" db="EMBL/GenBank/DDBJ databases">
        <title>Function of individual gut microbiota members based on whole genome sequencing of pure cultures obtained from chicken caecum.</title>
        <authorList>
            <person name="Medvecky M."/>
            <person name="Cejkova D."/>
            <person name="Polansky O."/>
            <person name="Karasova D."/>
            <person name="Kubasova T."/>
            <person name="Cizek A."/>
            <person name="Rychlik I."/>
        </authorList>
    </citation>
    <scope>NUCLEOTIDE SEQUENCE [LARGE SCALE GENOMIC DNA]</scope>
    <source>
        <strain evidence="7">An90</strain>
    </source>
</reference>
<evidence type="ECO:0000256" key="3">
    <source>
        <dbReference type="ARBA" id="ARBA00022801"/>
    </source>
</evidence>
<keyword evidence="4" id="KW-0326">Glycosidase</keyword>
<dbReference type="InterPro" id="IPR017853">
    <property type="entry name" value="GH"/>
</dbReference>
<dbReference type="InterPro" id="IPR006103">
    <property type="entry name" value="Glyco_hydro_2_cat"/>
</dbReference>
<dbReference type="PANTHER" id="PTHR46323">
    <property type="entry name" value="BETA-GALACTOSIDASE"/>
    <property type="match status" value="1"/>
</dbReference>
<organism evidence="6 7">
    <name type="scientific">Alistipes onderdonkii</name>
    <dbReference type="NCBI Taxonomy" id="328813"/>
    <lineage>
        <taxon>Bacteria</taxon>
        <taxon>Pseudomonadati</taxon>
        <taxon>Bacteroidota</taxon>
        <taxon>Bacteroidia</taxon>
        <taxon>Bacteroidales</taxon>
        <taxon>Rikenellaceae</taxon>
        <taxon>Alistipes</taxon>
    </lineage>
</organism>
<dbReference type="RefSeq" id="WP_143257092.1">
    <property type="nucleotide sequence ID" value="NZ_JAHOOA010000003.1"/>
</dbReference>
<dbReference type="EMBL" id="NFHB01000001">
    <property type="protein sequence ID" value="OUN05209.1"/>
    <property type="molecule type" value="Genomic_DNA"/>
</dbReference>
<dbReference type="EC" id="3.2.1.23" evidence="2"/>
<dbReference type="SUPFAM" id="SSF49785">
    <property type="entry name" value="Galactose-binding domain-like"/>
    <property type="match status" value="1"/>
</dbReference>
<dbReference type="GO" id="GO:0009341">
    <property type="term" value="C:beta-galactosidase complex"/>
    <property type="evidence" value="ECO:0007669"/>
    <property type="project" value="TreeGrafter"/>
</dbReference>
<dbReference type="InterPro" id="IPR008979">
    <property type="entry name" value="Galactose-bd-like_sf"/>
</dbReference>